<protein>
    <submittedName>
        <fullName evidence="1">Putative secreted protein</fullName>
    </submittedName>
</protein>
<dbReference type="AlphaFoldDB" id="A0A6B0UPY8"/>
<dbReference type="EMBL" id="GIFC01009679">
    <property type="protein sequence ID" value="MXU91762.1"/>
    <property type="molecule type" value="Transcribed_RNA"/>
</dbReference>
<reference evidence="1" key="1">
    <citation type="submission" date="2019-12" db="EMBL/GenBank/DDBJ databases">
        <title>An insight into the sialome of adult female Ixodes ricinus ticks feeding for 6 days.</title>
        <authorList>
            <person name="Perner J."/>
            <person name="Ribeiro J.M.C."/>
        </authorList>
    </citation>
    <scope>NUCLEOTIDE SEQUENCE</scope>
    <source>
        <strain evidence="1">Semi-engorged</strain>
        <tissue evidence="1">Salivary glands</tissue>
    </source>
</reference>
<evidence type="ECO:0000313" key="1">
    <source>
        <dbReference type="EMBL" id="MXU91762.1"/>
    </source>
</evidence>
<organism evidence="1">
    <name type="scientific">Ixodes ricinus</name>
    <name type="common">Common tick</name>
    <name type="synonym">Acarus ricinus</name>
    <dbReference type="NCBI Taxonomy" id="34613"/>
    <lineage>
        <taxon>Eukaryota</taxon>
        <taxon>Metazoa</taxon>
        <taxon>Ecdysozoa</taxon>
        <taxon>Arthropoda</taxon>
        <taxon>Chelicerata</taxon>
        <taxon>Arachnida</taxon>
        <taxon>Acari</taxon>
        <taxon>Parasitiformes</taxon>
        <taxon>Ixodida</taxon>
        <taxon>Ixodoidea</taxon>
        <taxon>Ixodidae</taxon>
        <taxon>Ixodinae</taxon>
        <taxon>Ixodes</taxon>
    </lineage>
</organism>
<name>A0A6B0UPY8_IXORI</name>
<accession>A0A6B0UPY8</accession>
<proteinExistence type="predicted"/>
<sequence length="125" mass="14170">MTAGGNDSWYMIRSCSLIASLTLFSLTSGGSLLARAASLLRLKSVFLRARNFSSLLPSRSRVWAARPNWPVWMWCSQLSWSWPSKKRSRSRCWAGGCRSRSPRRPESSCHLKTNSEKPCSANWLM</sequence>